<dbReference type="AlphaFoldDB" id="A0A914Y0H3"/>
<evidence type="ECO:0000256" key="11">
    <source>
        <dbReference type="SAM" id="MobiDB-lite"/>
    </source>
</evidence>
<dbReference type="Proteomes" id="UP000887577">
    <property type="component" value="Unplaced"/>
</dbReference>
<evidence type="ECO:0000256" key="4">
    <source>
        <dbReference type="ARBA" id="ARBA00022833"/>
    </source>
</evidence>
<keyword evidence="2 10" id="KW-0479">Metal-binding</keyword>
<keyword evidence="14" id="KW-1185">Reference proteome</keyword>
<keyword evidence="8 10" id="KW-0675">Receptor</keyword>
<keyword evidence="3 10" id="KW-0863">Zinc-finger</keyword>
<evidence type="ECO:0000256" key="9">
    <source>
        <dbReference type="ARBA" id="ARBA00023242"/>
    </source>
</evidence>
<feature type="compositionally biased region" description="Low complexity" evidence="11">
    <location>
        <begin position="243"/>
        <end position="268"/>
    </location>
</feature>
<dbReference type="Pfam" id="PF00104">
    <property type="entry name" value="Hormone_recep"/>
    <property type="match status" value="1"/>
</dbReference>
<dbReference type="Gene3D" id="1.10.565.10">
    <property type="entry name" value="Retinoid X Receptor"/>
    <property type="match status" value="1"/>
</dbReference>
<feature type="compositionally biased region" description="Low complexity" evidence="11">
    <location>
        <begin position="31"/>
        <end position="43"/>
    </location>
</feature>
<dbReference type="InterPro" id="IPR035500">
    <property type="entry name" value="NHR-like_dom_sf"/>
</dbReference>
<dbReference type="GO" id="GO:0030154">
    <property type="term" value="P:cell differentiation"/>
    <property type="evidence" value="ECO:0007669"/>
    <property type="project" value="TreeGrafter"/>
</dbReference>
<dbReference type="Pfam" id="PF00105">
    <property type="entry name" value="zf-C4"/>
    <property type="match status" value="1"/>
</dbReference>
<dbReference type="WBParaSite" id="PSU_v2.g12710.t1">
    <property type="protein sequence ID" value="PSU_v2.g12710.t1"/>
    <property type="gene ID" value="PSU_v2.g12710"/>
</dbReference>
<protein>
    <submittedName>
        <fullName evidence="15">Uncharacterized protein</fullName>
    </submittedName>
</protein>
<dbReference type="GO" id="GO:0045944">
    <property type="term" value="P:positive regulation of transcription by RNA polymerase II"/>
    <property type="evidence" value="ECO:0007669"/>
    <property type="project" value="TreeGrafter"/>
</dbReference>
<dbReference type="Gene3D" id="3.30.50.10">
    <property type="entry name" value="Erythroid Transcription Factor GATA-1, subunit A"/>
    <property type="match status" value="1"/>
</dbReference>
<dbReference type="PROSITE" id="PS00031">
    <property type="entry name" value="NUCLEAR_REC_DBD_1"/>
    <property type="match status" value="1"/>
</dbReference>
<feature type="compositionally biased region" description="Polar residues" evidence="11">
    <location>
        <begin position="20"/>
        <end position="30"/>
    </location>
</feature>
<dbReference type="GO" id="GO:0008270">
    <property type="term" value="F:zinc ion binding"/>
    <property type="evidence" value="ECO:0007669"/>
    <property type="project" value="UniProtKB-KW"/>
</dbReference>
<comment type="similarity">
    <text evidence="1 10">Belongs to the nuclear hormone receptor family.</text>
</comment>
<dbReference type="SMART" id="SM00430">
    <property type="entry name" value="HOLI"/>
    <property type="match status" value="1"/>
</dbReference>
<feature type="compositionally biased region" description="Polar residues" evidence="11">
    <location>
        <begin position="138"/>
        <end position="159"/>
    </location>
</feature>
<evidence type="ECO:0000256" key="6">
    <source>
        <dbReference type="ARBA" id="ARBA00023125"/>
    </source>
</evidence>
<evidence type="ECO:0000313" key="15">
    <source>
        <dbReference type="WBParaSite" id="PSU_v2.g12710.t1"/>
    </source>
</evidence>
<dbReference type="InterPro" id="IPR000536">
    <property type="entry name" value="Nucl_hrmn_rcpt_lig-bd"/>
</dbReference>
<evidence type="ECO:0000256" key="3">
    <source>
        <dbReference type="ARBA" id="ARBA00022771"/>
    </source>
</evidence>
<keyword evidence="5 10" id="KW-0805">Transcription regulation</keyword>
<dbReference type="PROSITE" id="PS51030">
    <property type="entry name" value="NUCLEAR_REC_DBD_2"/>
    <property type="match status" value="1"/>
</dbReference>
<evidence type="ECO:0000256" key="1">
    <source>
        <dbReference type="ARBA" id="ARBA00005993"/>
    </source>
</evidence>
<dbReference type="PANTHER" id="PTHR24082:SF283">
    <property type="entry name" value="NUCLEAR HORMONE RECEPTOR HR96"/>
    <property type="match status" value="1"/>
</dbReference>
<dbReference type="InterPro" id="IPR013088">
    <property type="entry name" value="Znf_NHR/GATA"/>
</dbReference>
<dbReference type="GO" id="GO:0000978">
    <property type="term" value="F:RNA polymerase II cis-regulatory region sequence-specific DNA binding"/>
    <property type="evidence" value="ECO:0007669"/>
    <property type="project" value="TreeGrafter"/>
</dbReference>
<dbReference type="PANTHER" id="PTHR24082">
    <property type="entry name" value="NUCLEAR HORMONE RECEPTOR"/>
    <property type="match status" value="1"/>
</dbReference>
<dbReference type="GO" id="GO:0005634">
    <property type="term" value="C:nucleus"/>
    <property type="evidence" value="ECO:0007669"/>
    <property type="project" value="UniProtKB-SubCell"/>
</dbReference>
<dbReference type="SUPFAM" id="SSF57716">
    <property type="entry name" value="Glucocorticoid receptor-like (DNA-binding domain)"/>
    <property type="match status" value="1"/>
</dbReference>
<feature type="region of interest" description="Disordered" evidence="11">
    <location>
        <begin position="1"/>
        <end position="86"/>
    </location>
</feature>
<evidence type="ECO:0000256" key="7">
    <source>
        <dbReference type="ARBA" id="ARBA00023163"/>
    </source>
</evidence>
<dbReference type="PRINTS" id="PR00047">
    <property type="entry name" value="STROIDFINGER"/>
</dbReference>
<evidence type="ECO:0000259" key="13">
    <source>
        <dbReference type="PROSITE" id="PS51843"/>
    </source>
</evidence>
<keyword evidence="9 10" id="KW-0539">Nucleus</keyword>
<dbReference type="SUPFAM" id="SSF48508">
    <property type="entry name" value="Nuclear receptor ligand-binding domain"/>
    <property type="match status" value="1"/>
</dbReference>
<keyword evidence="6 10" id="KW-0238">DNA-binding</keyword>
<evidence type="ECO:0000259" key="12">
    <source>
        <dbReference type="PROSITE" id="PS51030"/>
    </source>
</evidence>
<keyword evidence="4 10" id="KW-0862">Zinc</keyword>
<evidence type="ECO:0000313" key="14">
    <source>
        <dbReference type="Proteomes" id="UP000887577"/>
    </source>
</evidence>
<comment type="subcellular location">
    <subcellularLocation>
        <location evidence="10">Nucleus</location>
    </subcellularLocation>
</comment>
<sequence>MITPDDPIIHSPPSLRPIALQQNQGYNMGCQQQQNDIQQFNPLSRPPPSAAPSAGPPQSYESPGSFQRSDSLSGDESSSSRSKRSKLCRVCGDNATGYNFNVITCESCKAFFRRNANRLRKEWILNEDQLKRRKNSRLNHTMKSSCGTRTSPPQQQQKRAYSPNLPPSQPKLISQLSPQSKVAKQEKLVRNASASMENSNSMINGVDRMNAGAIVNRSFSVQSSMDLTSPASINASTPVSLSMMSPVNSMSPSSSSPISTSTPPQMSPKVETLSPMKLLTLNEIIHGFQLHISPQSYQMPSPSNTQTVKVVVQSLRLFSPQMIQYFGCGDFVRVLLPITDYAQLITVCGNNLNQTMELQNGDIRLPDEAYEPLKRMIDEYTNRSLQLQHPQQQQQQCSPIIPQQPPAAAFPHSQGVAVPTTPTLASPNFHSGPLAIPTSDGYTPNCNEIRTTTILTSTIPQYDPLSSVNVGPQPEVDPELLPEKFRHQWAVIDQAINDEFHSEDMKLSPLEMPKIEKPRIILNTAELKELDSIRSAFTCMDEPLTDFKAASYLQKAVHDPSDIMNIMDITIRRIVKTAKKLSRFQEISNDGKLVLLKSSMIDMLTIRGVVLLDEKMKNFSTPVLGKETKVSMDMFDKLTDPMQKQRFMTFCSAIHPVIRKNQMAVMLVALVVLFDDTRASKLAESDRTIVRHYHEMYYHLLQRYIESVYGDYAPDMIKTVPIALQSLAKTSATSINLFLGRVNTKDVAQLPTEFFKIESGINNVLGVCAPSTSSSSTATITRQHTNTETSSTTVSNSGTDYNSSKNDDENEMGSVIS</sequence>
<dbReference type="GO" id="GO:0000122">
    <property type="term" value="P:negative regulation of transcription by RNA polymerase II"/>
    <property type="evidence" value="ECO:0007669"/>
    <property type="project" value="TreeGrafter"/>
</dbReference>
<proteinExistence type="inferred from homology"/>
<feature type="domain" description="Nuclear receptor" evidence="12">
    <location>
        <begin position="85"/>
        <end position="114"/>
    </location>
</feature>
<keyword evidence="7 10" id="KW-0804">Transcription</keyword>
<dbReference type="PROSITE" id="PS51843">
    <property type="entry name" value="NR_LBD"/>
    <property type="match status" value="1"/>
</dbReference>
<evidence type="ECO:0000256" key="10">
    <source>
        <dbReference type="RuleBase" id="RU004334"/>
    </source>
</evidence>
<dbReference type="SMART" id="SM00399">
    <property type="entry name" value="ZnF_C4"/>
    <property type="match status" value="1"/>
</dbReference>
<feature type="region of interest" description="Disordered" evidence="11">
    <location>
        <begin position="243"/>
        <end position="269"/>
    </location>
</feature>
<feature type="compositionally biased region" description="Low complexity" evidence="11">
    <location>
        <begin position="773"/>
        <end position="799"/>
    </location>
</feature>
<feature type="compositionally biased region" description="Polar residues" evidence="11">
    <location>
        <begin position="59"/>
        <end position="68"/>
    </location>
</feature>
<evidence type="ECO:0000256" key="8">
    <source>
        <dbReference type="ARBA" id="ARBA00023170"/>
    </source>
</evidence>
<evidence type="ECO:0000256" key="2">
    <source>
        <dbReference type="ARBA" id="ARBA00022723"/>
    </source>
</evidence>
<dbReference type="InterPro" id="IPR001628">
    <property type="entry name" value="Znf_hrmn_rcpt"/>
</dbReference>
<feature type="domain" description="NR LBD" evidence="13">
    <location>
        <begin position="525"/>
        <end position="760"/>
    </location>
</feature>
<reference evidence="15" key="1">
    <citation type="submission" date="2022-11" db="UniProtKB">
        <authorList>
            <consortium name="WormBaseParasite"/>
        </authorList>
    </citation>
    <scope>IDENTIFICATION</scope>
</reference>
<organism evidence="14 15">
    <name type="scientific">Panagrolaimus superbus</name>
    <dbReference type="NCBI Taxonomy" id="310955"/>
    <lineage>
        <taxon>Eukaryota</taxon>
        <taxon>Metazoa</taxon>
        <taxon>Ecdysozoa</taxon>
        <taxon>Nematoda</taxon>
        <taxon>Chromadorea</taxon>
        <taxon>Rhabditida</taxon>
        <taxon>Tylenchina</taxon>
        <taxon>Panagrolaimomorpha</taxon>
        <taxon>Panagrolaimoidea</taxon>
        <taxon>Panagrolaimidae</taxon>
        <taxon>Panagrolaimus</taxon>
    </lineage>
</organism>
<accession>A0A914Y0H3</accession>
<dbReference type="GO" id="GO:0004879">
    <property type="term" value="F:nuclear receptor activity"/>
    <property type="evidence" value="ECO:0007669"/>
    <property type="project" value="TreeGrafter"/>
</dbReference>
<feature type="region of interest" description="Disordered" evidence="11">
    <location>
        <begin position="134"/>
        <end position="178"/>
    </location>
</feature>
<name>A0A914Y0H3_9BILA</name>
<feature type="region of interest" description="Disordered" evidence="11">
    <location>
        <begin position="773"/>
        <end position="817"/>
    </location>
</feature>
<feature type="compositionally biased region" description="Low complexity" evidence="11">
    <location>
        <begin position="69"/>
        <end position="80"/>
    </location>
</feature>
<dbReference type="InterPro" id="IPR050234">
    <property type="entry name" value="Nuclear_hormone_rcpt_NR1"/>
</dbReference>
<evidence type="ECO:0000256" key="5">
    <source>
        <dbReference type="ARBA" id="ARBA00023015"/>
    </source>
</evidence>